<dbReference type="GO" id="GO:0005634">
    <property type="term" value="C:nucleus"/>
    <property type="evidence" value="ECO:0007669"/>
    <property type="project" value="UniProtKB-SubCell"/>
</dbReference>
<dbReference type="PANTHER" id="PTHR12891:SF0">
    <property type="entry name" value="MMS19 NUCLEOTIDE EXCISION REPAIR PROTEIN HOMOLOG"/>
    <property type="match status" value="1"/>
</dbReference>
<feature type="domain" description="MMS19 C-terminal" evidence="6">
    <location>
        <begin position="569"/>
        <end position="972"/>
    </location>
</feature>
<evidence type="ECO:0000256" key="1">
    <source>
        <dbReference type="ARBA" id="ARBA00004123"/>
    </source>
</evidence>
<organism evidence="8 9">
    <name type="scientific">Tetrapisispora phaffii (strain ATCC 24235 / CBS 4417 / NBRC 1672 / NRRL Y-8282 / UCD 70-5)</name>
    <name type="common">Yeast</name>
    <name type="synonym">Fabospora phaffii</name>
    <dbReference type="NCBI Taxonomy" id="1071381"/>
    <lineage>
        <taxon>Eukaryota</taxon>
        <taxon>Fungi</taxon>
        <taxon>Dikarya</taxon>
        <taxon>Ascomycota</taxon>
        <taxon>Saccharomycotina</taxon>
        <taxon>Saccharomycetes</taxon>
        <taxon>Saccharomycetales</taxon>
        <taxon>Saccharomycetaceae</taxon>
        <taxon>Tetrapisispora</taxon>
    </lineage>
</organism>
<gene>
    <name evidence="8" type="primary">TPHA0F01360</name>
    <name evidence="8" type="ordered locus">TPHA_0F01360</name>
</gene>
<dbReference type="Proteomes" id="UP000005666">
    <property type="component" value="Chromosome 6"/>
</dbReference>
<dbReference type="GO" id="GO:0051604">
    <property type="term" value="P:protein maturation"/>
    <property type="evidence" value="ECO:0007669"/>
    <property type="project" value="UniProtKB-UniRule"/>
</dbReference>
<dbReference type="SUPFAM" id="SSF48371">
    <property type="entry name" value="ARM repeat"/>
    <property type="match status" value="1"/>
</dbReference>
<reference evidence="8 9" key="1">
    <citation type="journal article" date="2011" name="Proc. Natl. Acad. Sci. U.S.A.">
        <title>Evolutionary erosion of yeast sex chromosomes by mating-type switching accidents.</title>
        <authorList>
            <person name="Gordon J.L."/>
            <person name="Armisen D."/>
            <person name="Proux-Wera E."/>
            <person name="Oheigeartaigh S.S."/>
            <person name="Byrne K.P."/>
            <person name="Wolfe K.H."/>
        </authorList>
    </citation>
    <scope>NUCLEOTIDE SEQUENCE [LARGE SCALE GENOMIC DNA]</scope>
    <source>
        <strain evidence="9">ATCC 24235 / CBS 4417 / NBRC 1672 / NRRL Y-8282 / UCD 70-5</strain>
    </source>
</reference>
<name>G8BV39_TETPH</name>
<evidence type="ECO:0000256" key="4">
    <source>
        <dbReference type="ARBA" id="ARBA00023242"/>
    </source>
</evidence>
<dbReference type="InterPro" id="IPR016024">
    <property type="entry name" value="ARM-type_fold"/>
</dbReference>
<dbReference type="Pfam" id="PF12460">
    <property type="entry name" value="MMS19_C"/>
    <property type="match status" value="1"/>
</dbReference>
<dbReference type="HOGENOM" id="CLU_005943_1_0_1"/>
<keyword evidence="9" id="KW-1185">Reference proteome</keyword>
<feature type="domain" description="MMS19 N-terminal" evidence="7">
    <location>
        <begin position="45"/>
        <end position="306"/>
    </location>
</feature>
<dbReference type="RefSeq" id="XP_003686055.1">
    <property type="nucleotide sequence ID" value="XM_003686007.1"/>
</dbReference>
<dbReference type="InterPro" id="IPR029240">
    <property type="entry name" value="MMS19_N"/>
</dbReference>
<dbReference type="GeneID" id="11535507"/>
<dbReference type="Gene3D" id="1.25.10.10">
    <property type="entry name" value="Leucine-rich Repeat Variant"/>
    <property type="match status" value="1"/>
</dbReference>
<dbReference type="AlphaFoldDB" id="G8BV39"/>
<proteinExistence type="inferred from homology"/>
<dbReference type="GO" id="GO:0006281">
    <property type="term" value="P:DNA repair"/>
    <property type="evidence" value="ECO:0007669"/>
    <property type="project" value="UniProtKB-UniRule"/>
</dbReference>
<dbReference type="Pfam" id="PF14500">
    <property type="entry name" value="MMS19_N"/>
    <property type="match status" value="1"/>
</dbReference>
<evidence type="ECO:0000256" key="3">
    <source>
        <dbReference type="ARBA" id="ARBA00022737"/>
    </source>
</evidence>
<comment type="subcellular location">
    <subcellularLocation>
        <location evidence="1 5">Nucleus</location>
    </subcellularLocation>
</comment>
<dbReference type="eggNOG" id="KOG1967">
    <property type="taxonomic scope" value="Eukaryota"/>
</dbReference>
<dbReference type="EMBL" id="HE612861">
    <property type="protein sequence ID" value="CCE63621.1"/>
    <property type="molecule type" value="Genomic_DNA"/>
</dbReference>
<keyword evidence="4 5" id="KW-0539">Nucleus</keyword>
<comment type="function">
    <text evidence="5">Key component of the cytosolic iron-sulfur protein assembly (CIA) complex, a multiprotein complex that mediates the incorporation of iron-sulfur cluster into apoproteins specifically involved in DNA metabolism and genomic integrity. In the CIA complex, MMS19 acts as an adapter between early-acting CIA components and a subset of cellular target iron-sulfur proteins.</text>
</comment>
<dbReference type="KEGG" id="tpf:TPHA_0F01360"/>
<dbReference type="OMA" id="FSFMPEF"/>
<accession>G8BV39</accession>
<dbReference type="InterPro" id="IPR024687">
    <property type="entry name" value="MMS19_C"/>
</dbReference>
<keyword evidence="3" id="KW-0677">Repeat</keyword>
<dbReference type="STRING" id="1071381.G8BV39"/>
<dbReference type="GO" id="GO:0097361">
    <property type="term" value="C:cytosolic [4Fe-4S] assembly targeting complex"/>
    <property type="evidence" value="ECO:0007669"/>
    <property type="project" value="UniProtKB-UniRule"/>
</dbReference>
<dbReference type="InterPro" id="IPR011989">
    <property type="entry name" value="ARM-like"/>
</dbReference>
<evidence type="ECO:0000259" key="6">
    <source>
        <dbReference type="Pfam" id="PF12460"/>
    </source>
</evidence>
<keyword evidence="5" id="KW-0234">DNA repair</keyword>
<evidence type="ECO:0000313" key="8">
    <source>
        <dbReference type="EMBL" id="CCE63621.1"/>
    </source>
</evidence>
<comment type="similarity">
    <text evidence="2 5">Belongs to the MET18/MMS19 family.</text>
</comment>
<keyword evidence="5" id="KW-0227">DNA damage</keyword>
<evidence type="ECO:0000313" key="9">
    <source>
        <dbReference type="Proteomes" id="UP000005666"/>
    </source>
</evidence>
<sequence>MILKSLVDSYLANIDINKEKTDELGSSIANAINSGDFKILDVIINLKNEFISEDEKKRQQSLHCLSNILNNLSSATLKKNELNVIFNFYQSKIDELNNMTEILSGFNSLTTMDSVSMLEISTLLNIISNEYEPSKFLTPTRYQTFLILSNIIEKYKIEMKEDPKFLELFVSTFLHIANGEKDPRNLLLSFKINKTITTNFKNIEQFAEDLFDVLFCYFPITFRPPKDDPYKITAEDLKSALQSTIASTPLFAADAFSNLTDKLKASSTVVKSDTLSALNECINNFGAKYCLTEYVPLWNAIKFELMRNSEGGDVGLATIIPGNVNINSDVSNYQLAINIVISLARVLSEFDINAFNKFFNYILGELKPNFKYNKDLKQSSTVLSALGSVNAQSFNKVITNSLPLFLQNTSETNQLKLIIMNLSFFFDSYIAVYGSAEKDMLNNTVIESSLTPYKDEILMILGKALTGSSEVEVTLRTLSIVQFTKMIKMKEFLSEEEVSLIVQYLSETILEDKNKNIYYACLEGLKVISDIYEPIVYEISLKRMLSLLPNEINATINLSEGKTIEKELILKIILDYTTSRHCLVKESIYGICEKLYEIAPLENSNNYCFILITALYTLLENNISLIKDEEGKEIKNTIEDRLLSTLINNSSILNDNHNLNLLSIALFFINASSDRSGHQSALEKINDLFIEKYQIFNKHSRLVIPYTKLISGLDKDCKFNNCDKYFESCIILLQKHSDEIVQFNKLGYLELLMVMSNKWLDEKYVSDSLDNLDWSNLSSINLEILTWITKALVIKNSKYSAGPLEKFVNLLENDKVGDFVAKLFEVFVVDIGSYCSKKGISRSNNVKVLYKQKFFNYVFPEIVSKYKLVTDLNIKSNYLTALSMILKHVPNLLLELVIQELVPMLLEALKMQNADVKISSLETLNSVCEKNSVLTTKYFHTLVPLLLKLLKKSNTNNVRVRLLTMQLLQLIALSVPINYSQSMKNNVLTELLDTLDDPKRIIRKKGIDTRQIYFEIGQTPSS</sequence>
<evidence type="ECO:0000256" key="5">
    <source>
        <dbReference type="RuleBase" id="RU367072"/>
    </source>
</evidence>
<dbReference type="OrthoDB" id="342900at2759"/>
<dbReference type="GO" id="GO:0016226">
    <property type="term" value="P:iron-sulfur cluster assembly"/>
    <property type="evidence" value="ECO:0007669"/>
    <property type="project" value="UniProtKB-UniRule"/>
</dbReference>
<evidence type="ECO:0000256" key="2">
    <source>
        <dbReference type="ARBA" id="ARBA00009340"/>
    </source>
</evidence>
<protein>
    <recommendedName>
        <fullName evidence="5">MMS19 nucleotide excision repair protein</fullName>
    </recommendedName>
</protein>
<dbReference type="InterPro" id="IPR039920">
    <property type="entry name" value="MMS19"/>
</dbReference>
<evidence type="ECO:0000259" key="7">
    <source>
        <dbReference type="Pfam" id="PF14500"/>
    </source>
</evidence>
<dbReference type="PANTHER" id="PTHR12891">
    <property type="entry name" value="DNA REPAIR/TRANSCRIPTION PROTEIN MET18/MMS19"/>
    <property type="match status" value="1"/>
</dbReference>